<sequence length="652" mass="72010">MPASFCPSPINSPFTAGFKLHHKASGSPAIIVSSLTKSERSRLASARARAGVRTSKLLRDPPPSPIHRGPQQPPTIRVVAADTLQAAFPLCTDGRGAVALLSMASKLRPGGGFFSGASAQEESLCLRRTLYAGLHDSFYILPEREAVYTLDVPAAAWWFGLIAWVDIIGLIIVYGYLLIQVALILLCILITMICRIVGGVLLAAWLDVLHHVLCLHAKRSFPAVLILDDHLSRLDVSGLLSLSHVNGFGRGMLSPMNVNDLPVELVTKALRYVVFGPYINRDPAYRRDAVVSHVCVYWRDIVLMNTIFWSIVCVDNYTPLIDLHCSLSRSRESPLAVRLVFHSEPDPDRGGAYSPREEYFQWLLATIGPHLIRARRLSVYSPHHVDTMRVCAYLRTLDCPILTDLELVVTTPPMSFQRAHIGDRVRQKVPMVLDARFPGLQTLSISATLPVWDWAARLSSLTSVRLSRFLYSRAPTIGEFHAFFNATSRLVHLHLDAIVCAAFSDIFATRPVLRCLTHLDLVVSSQYDEVFVLASMHFPALRTLALRIEEAPDIVHFWGRCATVVASVTTAVLDVDFVNRTQLMELLSMMPNLSAVGIPAPGTSIGASEMTDAVDVAFPLSAAISRLLASDKPVQWSGLPHWLLLFVVQQRS</sequence>
<keyword evidence="4" id="KW-1185">Reference proteome</keyword>
<comment type="caution">
    <text evidence="3">The sequence shown here is derived from an EMBL/GenBank/DDBJ whole genome shotgun (WGS) entry which is preliminary data.</text>
</comment>
<dbReference type="PANTHER" id="PTHR35596">
    <property type="entry name" value="DUF2263 DOMAIN-CONTAINING PROTEIN"/>
    <property type="match status" value="1"/>
</dbReference>
<dbReference type="SUPFAM" id="SSF52047">
    <property type="entry name" value="RNI-like"/>
    <property type="match status" value="1"/>
</dbReference>
<keyword evidence="1" id="KW-1133">Transmembrane helix</keyword>
<dbReference type="PANTHER" id="PTHR35596:SF1">
    <property type="entry name" value="MICROBIAL-TYPE PARG CATALYTIC DOMAIN-CONTAINING PROTEIN"/>
    <property type="match status" value="1"/>
</dbReference>
<dbReference type="Gene3D" id="3.40.220.10">
    <property type="entry name" value="Leucine Aminopeptidase, subunit E, domain 1"/>
    <property type="match status" value="1"/>
</dbReference>
<evidence type="ECO:0000313" key="4">
    <source>
        <dbReference type="Proteomes" id="UP001221757"/>
    </source>
</evidence>
<dbReference type="InterPro" id="IPR019261">
    <property type="entry name" value="PARG_cat_microbial"/>
</dbReference>
<organism evidence="3 4">
    <name type="scientific">Mycena rosella</name>
    <name type="common">Pink bonnet</name>
    <name type="synonym">Agaricus rosellus</name>
    <dbReference type="NCBI Taxonomy" id="1033263"/>
    <lineage>
        <taxon>Eukaryota</taxon>
        <taxon>Fungi</taxon>
        <taxon>Dikarya</taxon>
        <taxon>Basidiomycota</taxon>
        <taxon>Agaricomycotina</taxon>
        <taxon>Agaricomycetes</taxon>
        <taxon>Agaricomycetidae</taxon>
        <taxon>Agaricales</taxon>
        <taxon>Marasmiineae</taxon>
        <taxon>Mycenaceae</taxon>
        <taxon>Mycena</taxon>
    </lineage>
</organism>
<evidence type="ECO:0000259" key="2">
    <source>
        <dbReference type="Pfam" id="PF10021"/>
    </source>
</evidence>
<evidence type="ECO:0000256" key="1">
    <source>
        <dbReference type="SAM" id="Phobius"/>
    </source>
</evidence>
<feature type="domain" description="Microbial-type PARG catalytic" evidence="2">
    <location>
        <begin position="64"/>
        <end position="140"/>
    </location>
</feature>
<dbReference type="Proteomes" id="UP001221757">
    <property type="component" value="Unassembled WGS sequence"/>
</dbReference>
<evidence type="ECO:0000313" key="3">
    <source>
        <dbReference type="EMBL" id="KAJ7710375.1"/>
    </source>
</evidence>
<dbReference type="AlphaFoldDB" id="A0AAD7MCQ8"/>
<dbReference type="Pfam" id="PF10021">
    <property type="entry name" value="PARG_cat_microb"/>
    <property type="match status" value="1"/>
</dbReference>
<gene>
    <name evidence="3" type="ORF">B0H17DRAFT_1190127</name>
</gene>
<feature type="transmembrane region" description="Helical" evidence="1">
    <location>
        <begin position="183"/>
        <end position="206"/>
    </location>
</feature>
<accession>A0AAD7MCQ8</accession>
<dbReference type="Gene3D" id="3.80.10.10">
    <property type="entry name" value="Ribonuclease Inhibitor"/>
    <property type="match status" value="1"/>
</dbReference>
<keyword evidence="1" id="KW-0812">Transmembrane</keyword>
<keyword evidence="1" id="KW-0472">Membrane</keyword>
<feature type="transmembrane region" description="Helical" evidence="1">
    <location>
        <begin position="155"/>
        <end position="176"/>
    </location>
</feature>
<reference evidence="3" key="1">
    <citation type="submission" date="2023-03" db="EMBL/GenBank/DDBJ databases">
        <title>Massive genome expansion in bonnet fungi (Mycena s.s.) driven by repeated elements and novel gene families across ecological guilds.</title>
        <authorList>
            <consortium name="Lawrence Berkeley National Laboratory"/>
            <person name="Harder C.B."/>
            <person name="Miyauchi S."/>
            <person name="Viragh M."/>
            <person name="Kuo A."/>
            <person name="Thoen E."/>
            <person name="Andreopoulos B."/>
            <person name="Lu D."/>
            <person name="Skrede I."/>
            <person name="Drula E."/>
            <person name="Henrissat B."/>
            <person name="Morin E."/>
            <person name="Kohler A."/>
            <person name="Barry K."/>
            <person name="LaButti K."/>
            <person name="Morin E."/>
            <person name="Salamov A."/>
            <person name="Lipzen A."/>
            <person name="Mereny Z."/>
            <person name="Hegedus B."/>
            <person name="Baldrian P."/>
            <person name="Stursova M."/>
            <person name="Weitz H."/>
            <person name="Taylor A."/>
            <person name="Grigoriev I.V."/>
            <person name="Nagy L.G."/>
            <person name="Martin F."/>
            <person name="Kauserud H."/>
        </authorList>
    </citation>
    <scope>NUCLEOTIDE SEQUENCE</scope>
    <source>
        <strain evidence="3">CBHHK067</strain>
    </source>
</reference>
<name>A0AAD7MCQ8_MYCRO</name>
<dbReference type="InterPro" id="IPR043472">
    <property type="entry name" value="Macro_dom-like"/>
</dbReference>
<protein>
    <recommendedName>
        <fullName evidence="2">Microbial-type PARG catalytic domain-containing protein</fullName>
    </recommendedName>
</protein>
<dbReference type="InterPro" id="IPR032675">
    <property type="entry name" value="LRR_dom_sf"/>
</dbReference>
<proteinExistence type="predicted"/>
<dbReference type="EMBL" id="JARKIE010000001">
    <property type="protein sequence ID" value="KAJ7710375.1"/>
    <property type="molecule type" value="Genomic_DNA"/>
</dbReference>